<dbReference type="InterPro" id="IPR002694">
    <property type="entry name" value="Znf_CHC2"/>
</dbReference>
<dbReference type="SUPFAM" id="SSF57783">
    <property type="entry name" value="Zinc beta-ribbon"/>
    <property type="match status" value="1"/>
</dbReference>
<dbReference type="InterPro" id="IPR006295">
    <property type="entry name" value="DNA_primase_DnaG"/>
</dbReference>
<evidence type="ECO:0000313" key="15">
    <source>
        <dbReference type="EMBL" id="ALH79382.1"/>
    </source>
</evidence>
<feature type="domain" description="Toprim" evidence="14">
    <location>
        <begin position="253"/>
        <end position="335"/>
    </location>
</feature>
<evidence type="ECO:0000256" key="13">
    <source>
        <dbReference type="SAM" id="MobiDB-lite"/>
    </source>
</evidence>
<evidence type="ECO:0000256" key="10">
    <source>
        <dbReference type="ARBA" id="ARBA00023125"/>
    </source>
</evidence>
<dbReference type="Gene3D" id="3.40.1360.10">
    <property type="match status" value="1"/>
</dbReference>
<keyword evidence="5 12" id="KW-0235">DNA replication</keyword>
<dbReference type="OrthoDB" id="9803773at2"/>
<comment type="similarity">
    <text evidence="12">Belongs to the DnaG primase family.</text>
</comment>
<dbReference type="InterPro" id="IPR037068">
    <property type="entry name" value="DNA_primase_core_N_sf"/>
</dbReference>
<dbReference type="Pfam" id="PF13662">
    <property type="entry name" value="Toprim_4"/>
    <property type="match status" value="1"/>
</dbReference>
<dbReference type="GO" id="GO:0006269">
    <property type="term" value="P:DNA replication, synthesis of primer"/>
    <property type="evidence" value="ECO:0007669"/>
    <property type="project" value="UniProtKB-UniRule"/>
</dbReference>
<comment type="subunit">
    <text evidence="12">Monomer. Interacts with DnaB.</text>
</comment>
<comment type="domain">
    <text evidence="12">Contains an N-terminal zinc-binding domain, a central core domain that contains the primase activity, and a C-terminal DnaB-binding domain.</text>
</comment>
<keyword evidence="8 12" id="KW-0862">Zinc</keyword>
<protein>
    <recommendedName>
        <fullName evidence="12">DNA primase</fullName>
        <ecNumber evidence="12">2.7.7.101</ecNumber>
    </recommendedName>
</protein>
<dbReference type="Pfam" id="PF08275">
    <property type="entry name" value="DNAG_N"/>
    <property type="match status" value="1"/>
</dbReference>
<dbReference type="PROSITE" id="PS50880">
    <property type="entry name" value="TOPRIM"/>
    <property type="match status" value="1"/>
</dbReference>
<dbReference type="GO" id="GO:1990077">
    <property type="term" value="C:primosome complex"/>
    <property type="evidence" value="ECO:0007669"/>
    <property type="project" value="UniProtKB-KW"/>
</dbReference>
<feature type="region of interest" description="Disordered" evidence="13">
    <location>
        <begin position="427"/>
        <end position="456"/>
    </location>
</feature>
<dbReference type="InterPro" id="IPR013264">
    <property type="entry name" value="DNAG_N"/>
</dbReference>
<keyword evidence="1 12" id="KW-0240">DNA-directed RNA polymerase</keyword>
<dbReference type="FunFam" id="3.90.580.10:FF:000001">
    <property type="entry name" value="DNA primase"/>
    <property type="match status" value="1"/>
</dbReference>
<dbReference type="FunFam" id="3.90.980.10:FF:000001">
    <property type="entry name" value="DNA primase"/>
    <property type="match status" value="1"/>
</dbReference>
<evidence type="ECO:0000313" key="16">
    <source>
        <dbReference type="Proteomes" id="UP000058074"/>
    </source>
</evidence>
<dbReference type="CDD" id="cd03364">
    <property type="entry name" value="TOPRIM_DnaG_primases"/>
    <property type="match status" value="1"/>
</dbReference>
<dbReference type="AlphaFoldDB" id="A0A0N9UUU5"/>
<evidence type="ECO:0000256" key="12">
    <source>
        <dbReference type="HAMAP-Rule" id="MF_00974"/>
    </source>
</evidence>
<evidence type="ECO:0000256" key="11">
    <source>
        <dbReference type="ARBA" id="ARBA00023163"/>
    </source>
</evidence>
<dbReference type="InterPro" id="IPR030846">
    <property type="entry name" value="DnaG_bac"/>
</dbReference>
<keyword evidence="2 12" id="KW-0639">Primosome</keyword>
<dbReference type="GO" id="GO:0008270">
    <property type="term" value="F:zinc ion binding"/>
    <property type="evidence" value="ECO:0007669"/>
    <property type="project" value="UniProtKB-UniRule"/>
</dbReference>
<dbReference type="InterPro" id="IPR036977">
    <property type="entry name" value="DNA_primase_Znf_CHC2"/>
</dbReference>
<dbReference type="SUPFAM" id="SSF56731">
    <property type="entry name" value="DNA primase core"/>
    <property type="match status" value="1"/>
</dbReference>
<dbReference type="HAMAP" id="MF_00974">
    <property type="entry name" value="DNA_primase_DnaG"/>
    <property type="match status" value="1"/>
</dbReference>
<evidence type="ECO:0000256" key="1">
    <source>
        <dbReference type="ARBA" id="ARBA00022478"/>
    </source>
</evidence>
<evidence type="ECO:0000256" key="2">
    <source>
        <dbReference type="ARBA" id="ARBA00022515"/>
    </source>
</evidence>
<dbReference type="Proteomes" id="UP000058074">
    <property type="component" value="Chromosome"/>
</dbReference>
<proteinExistence type="inferred from homology"/>
<organism evidence="15 16">
    <name type="scientific">Sphingopyxis macrogoltabida</name>
    <name type="common">Sphingomonas macrogoltabidus</name>
    <dbReference type="NCBI Taxonomy" id="33050"/>
    <lineage>
        <taxon>Bacteria</taxon>
        <taxon>Pseudomonadati</taxon>
        <taxon>Pseudomonadota</taxon>
        <taxon>Alphaproteobacteria</taxon>
        <taxon>Sphingomonadales</taxon>
        <taxon>Sphingomonadaceae</taxon>
        <taxon>Sphingopyxis</taxon>
    </lineage>
</organism>
<dbReference type="InterPro" id="IPR006171">
    <property type="entry name" value="TOPRIM_dom"/>
</dbReference>
<dbReference type="KEGG" id="smag:AN936_03065"/>
<dbReference type="Gene3D" id="3.90.580.10">
    <property type="entry name" value="Zinc finger, CHC2-type domain"/>
    <property type="match status" value="1"/>
</dbReference>
<dbReference type="EMBL" id="CP012700">
    <property type="protein sequence ID" value="ALH79382.1"/>
    <property type="molecule type" value="Genomic_DNA"/>
</dbReference>
<dbReference type="SMART" id="SM00493">
    <property type="entry name" value="TOPRIM"/>
    <property type="match status" value="1"/>
</dbReference>
<dbReference type="RefSeq" id="WP_054586844.1">
    <property type="nucleotide sequence ID" value="NZ_CP012700.1"/>
</dbReference>
<comment type="function">
    <text evidence="12">RNA polymerase that catalyzes the synthesis of short RNA molecules used as primers for DNA polymerase during DNA replication.</text>
</comment>
<dbReference type="InterPro" id="IPR050219">
    <property type="entry name" value="DnaG_primase"/>
</dbReference>
<comment type="catalytic activity">
    <reaction evidence="12">
        <text>ssDNA + n NTP = ssDNA/pppN(pN)n-1 hybrid + (n-1) diphosphate.</text>
        <dbReference type="EC" id="2.7.7.101"/>
    </reaction>
</comment>
<dbReference type="EC" id="2.7.7.101" evidence="12"/>
<evidence type="ECO:0000256" key="5">
    <source>
        <dbReference type="ARBA" id="ARBA00022705"/>
    </source>
</evidence>
<evidence type="ECO:0000256" key="4">
    <source>
        <dbReference type="ARBA" id="ARBA00022695"/>
    </source>
</evidence>
<dbReference type="PATRIC" id="fig|33050.5.peg.639"/>
<name>A0A0N9UUU5_SPHMC</name>
<comment type="cofactor">
    <cofactor evidence="12">
        <name>Zn(2+)</name>
        <dbReference type="ChEBI" id="CHEBI:29105"/>
    </cofactor>
    <text evidence="12">Binds 1 zinc ion per monomer.</text>
</comment>
<dbReference type="Pfam" id="PF01807">
    <property type="entry name" value="Zn_ribbon_DnaG"/>
    <property type="match status" value="1"/>
</dbReference>
<accession>A0A0N9UUU5</accession>
<dbReference type="FunFam" id="3.40.1360.10:FF:000002">
    <property type="entry name" value="DNA primase"/>
    <property type="match status" value="1"/>
</dbReference>
<evidence type="ECO:0000256" key="8">
    <source>
        <dbReference type="ARBA" id="ARBA00022833"/>
    </source>
</evidence>
<keyword evidence="10 12" id="KW-0238">DNA-binding</keyword>
<dbReference type="PANTHER" id="PTHR30313:SF2">
    <property type="entry name" value="DNA PRIMASE"/>
    <property type="match status" value="1"/>
</dbReference>
<evidence type="ECO:0000256" key="6">
    <source>
        <dbReference type="ARBA" id="ARBA00022723"/>
    </source>
</evidence>
<reference evidence="15 16" key="1">
    <citation type="journal article" date="2015" name="Genome Announc.">
        <title>Complete Genome Sequence of Polypropylene Glycol- and Polyethylene Glycol-Degrading Sphingopyxis macrogoltabida Strain EY-1.</title>
        <authorList>
            <person name="Ohtsubo Y."/>
            <person name="Nagata Y."/>
            <person name="Numata M."/>
            <person name="Tsuchikane K."/>
            <person name="Hosoyama A."/>
            <person name="Yamazoe A."/>
            <person name="Tsuda M."/>
            <person name="Fujita N."/>
            <person name="Kawai F."/>
        </authorList>
    </citation>
    <scope>NUCLEOTIDE SEQUENCE [LARGE SCALE GENOMIC DNA]</scope>
    <source>
        <strain evidence="15 16">EY-1</strain>
    </source>
</reference>
<keyword evidence="9" id="KW-0460">Magnesium</keyword>
<feature type="zinc finger region" description="CHC2-type" evidence="12">
    <location>
        <begin position="38"/>
        <end position="62"/>
    </location>
</feature>
<evidence type="ECO:0000256" key="7">
    <source>
        <dbReference type="ARBA" id="ARBA00022771"/>
    </source>
</evidence>
<evidence type="ECO:0000256" key="9">
    <source>
        <dbReference type="ARBA" id="ARBA00022842"/>
    </source>
</evidence>
<dbReference type="NCBIfam" id="TIGR01391">
    <property type="entry name" value="dnaG"/>
    <property type="match status" value="1"/>
</dbReference>
<keyword evidence="11 12" id="KW-0804">Transcription</keyword>
<dbReference type="GO" id="GO:0005737">
    <property type="term" value="C:cytoplasm"/>
    <property type="evidence" value="ECO:0007669"/>
    <property type="project" value="TreeGrafter"/>
</dbReference>
<dbReference type="SMART" id="SM00400">
    <property type="entry name" value="ZnF_CHCC"/>
    <property type="match status" value="1"/>
</dbReference>
<dbReference type="Gene3D" id="3.90.980.10">
    <property type="entry name" value="DNA primase, catalytic core, N-terminal domain"/>
    <property type="match status" value="1"/>
</dbReference>
<keyword evidence="6 12" id="KW-0479">Metal-binding</keyword>
<sequence>MTLTPQWLDELRSRITLSTLIGRTVKVTRAGREYKACCPFHNEKTPSFTINDEKGFYHCFGCSAHGDAIRWMTDQRGLSFMDAVKELAAEAGMEVPAADPRAAKKAEEQASLRDVVQAAADWFTQQLGSTNGAPAREYLTKRGISEATRKAFGFGLAPDSRSALKEALKKFPTAMLVEAGMLIAVDDKEPYDRFRGRLMIPIRDARGRVIAFGGRILGDGEPKYLNSPDTPLFDKGRTLYNLDKASPASRQTNRIVVVEGYMDVIALAEAGIADAVAPLGTALTENQLGLIWRMVPVPVLCFDGDSAGQKAAMRAAMRALPLLRPGFSLAFATLPAGQDPDDLVRARGAAGFAEILEDAQPLVERLWAHEVAAGPLATPEERAALKTRLLAHADAIEDADVRHHYREAFRERLDALFARRQPERAPRVPWAPSARRGAGRRFAPDPRLQPPADETRSIGQAGIAAPLVAALIGGLLRYPEALRRNEEALTRLAVPDSADAELLGAMLDIAIGQEGLDCEGLLAILEPMKVYNRATTLLRADGMHFSFNRRLESRQGAAPAPETALRDLEEYIGVLVTQPEIRARLAEATADFQRTMDDEGLARQQRLRAMDEDLTRRLAALSDSSGQ</sequence>
<dbReference type="GO" id="GO:0003677">
    <property type="term" value="F:DNA binding"/>
    <property type="evidence" value="ECO:0007669"/>
    <property type="project" value="UniProtKB-KW"/>
</dbReference>
<dbReference type="GO" id="GO:0000428">
    <property type="term" value="C:DNA-directed RNA polymerase complex"/>
    <property type="evidence" value="ECO:0007669"/>
    <property type="project" value="UniProtKB-KW"/>
</dbReference>
<evidence type="ECO:0000259" key="14">
    <source>
        <dbReference type="PROSITE" id="PS50880"/>
    </source>
</evidence>
<keyword evidence="7 12" id="KW-0863">Zinc-finger</keyword>
<dbReference type="PANTHER" id="PTHR30313">
    <property type="entry name" value="DNA PRIMASE"/>
    <property type="match status" value="1"/>
</dbReference>
<evidence type="ECO:0000256" key="3">
    <source>
        <dbReference type="ARBA" id="ARBA00022679"/>
    </source>
</evidence>
<keyword evidence="4 12" id="KW-0548">Nucleotidyltransferase</keyword>
<keyword evidence="3 12" id="KW-0808">Transferase</keyword>
<dbReference type="InterPro" id="IPR034151">
    <property type="entry name" value="TOPRIM_DnaG_bac"/>
</dbReference>
<gene>
    <name evidence="12" type="primary">dnaG</name>
    <name evidence="15" type="ORF">AN936_03065</name>
</gene>
<dbReference type="GO" id="GO:0003899">
    <property type="term" value="F:DNA-directed RNA polymerase activity"/>
    <property type="evidence" value="ECO:0007669"/>
    <property type="project" value="UniProtKB-UniRule"/>
</dbReference>